<organism evidence="1 2">
    <name type="scientific">Spirosoma arboris</name>
    <dbReference type="NCBI Taxonomy" id="2682092"/>
    <lineage>
        <taxon>Bacteria</taxon>
        <taxon>Pseudomonadati</taxon>
        <taxon>Bacteroidota</taxon>
        <taxon>Cytophagia</taxon>
        <taxon>Cytophagales</taxon>
        <taxon>Cytophagaceae</taxon>
        <taxon>Spirosoma</taxon>
    </lineage>
</organism>
<comment type="caution">
    <text evidence="1">The sequence shown here is derived from an EMBL/GenBank/DDBJ whole genome shotgun (WGS) entry which is preliminary data.</text>
</comment>
<dbReference type="RefSeq" id="WP_157588352.1">
    <property type="nucleotide sequence ID" value="NZ_WPIN01000012.1"/>
</dbReference>
<dbReference type="AlphaFoldDB" id="A0A7K1SIT1"/>
<dbReference type="EMBL" id="WPIN01000012">
    <property type="protein sequence ID" value="MVM33634.1"/>
    <property type="molecule type" value="Genomic_DNA"/>
</dbReference>
<evidence type="ECO:0000313" key="2">
    <source>
        <dbReference type="Proteomes" id="UP000436006"/>
    </source>
</evidence>
<protein>
    <submittedName>
        <fullName evidence="1">Uncharacterized protein</fullName>
    </submittedName>
</protein>
<evidence type="ECO:0000313" key="1">
    <source>
        <dbReference type="EMBL" id="MVM33634.1"/>
    </source>
</evidence>
<gene>
    <name evidence="1" type="ORF">GO755_26585</name>
</gene>
<keyword evidence="2" id="KW-1185">Reference proteome</keyword>
<proteinExistence type="predicted"/>
<reference evidence="1 2" key="1">
    <citation type="submission" date="2019-12" db="EMBL/GenBank/DDBJ databases">
        <title>Spirosoma sp. HMF4905 genome sequencing and assembly.</title>
        <authorList>
            <person name="Kang H."/>
            <person name="Cha I."/>
            <person name="Kim H."/>
            <person name="Joh K."/>
        </authorList>
    </citation>
    <scope>NUCLEOTIDE SEQUENCE [LARGE SCALE GENOMIC DNA]</scope>
    <source>
        <strain evidence="1 2">HMF4905</strain>
    </source>
</reference>
<name>A0A7K1SIT1_9BACT</name>
<dbReference type="Proteomes" id="UP000436006">
    <property type="component" value="Unassembled WGS sequence"/>
</dbReference>
<sequence>MNSLLIPSSHAELDIIARNLSGSGAFGAGSPEQFYAKILFGSLLSLTITESLFGISVENNRVIVDRPVLIERVIGRHDGCETKIIHKTDDLCELNFFFNKKISGQIKLSRAEVEQKVPPITKQELYELALCRGVQLAFPEVFGHKFYLRAELPTSQQEQVKAIVEQSGKKVVTADQLSIPQHPSKRALSPNSQKVLDWQQRYQQLSLENSKEWDAHLAELNGFTFLNDSQKDDLFDELLGHGINYGVEYDGEKRRFYLLQPAI</sequence>
<accession>A0A7K1SIT1</accession>